<dbReference type="AlphaFoldDB" id="A0AA39J9X8"/>
<feature type="compositionally biased region" description="Polar residues" evidence="1">
    <location>
        <begin position="20"/>
        <end position="31"/>
    </location>
</feature>
<reference evidence="2" key="1">
    <citation type="submission" date="2023-06" db="EMBL/GenBank/DDBJ databases">
        <authorList>
            <consortium name="Lawrence Berkeley National Laboratory"/>
            <person name="Ahrendt S."/>
            <person name="Sahu N."/>
            <person name="Indic B."/>
            <person name="Wong-Bajracharya J."/>
            <person name="Merenyi Z."/>
            <person name="Ke H.-M."/>
            <person name="Monk M."/>
            <person name="Kocsube S."/>
            <person name="Drula E."/>
            <person name="Lipzen A."/>
            <person name="Balint B."/>
            <person name="Henrissat B."/>
            <person name="Andreopoulos B."/>
            <person name="Martin F.M."/>
            <person name="Harder C.B."/>
            <person name="Rigling D."/>
            <person name="Ford K.L."/>
            <person name="Foster G.D."/>
            <person name="Pangilinan J."/>
            <person name="Papanicolaou A."/>
            <person name="Barry K."/>
            <person name="LaButti K."/>
            <person name="Viragh M."/>
            <person name="Koriabine M."/>
            <person name="Yan M."/>
            <person name="Riley R."/>
            <person name="Champramary S."/>
            <person name="Plett K.L."/>
            <person name="Tsai I.J."/>
            <person name="Slot J."/>
            <person name="Sipos G."/>
            <person name="Plett J."/>
            <person name="Nagy L.G."/>
            <person name="Grigoriev I.V."/>
        </authorList>
    </citation>
    <scope>NUCLEOTIDE SEQUENCE</scope>
    <source>
        <strain evidence="2">CCBAS 213</strain>
    </source>
</reference>
<evidence type="ECO:0000313" key="2">
    <source>
        <dbReference type="EMBL" id="KAK0437921.1"/>
    </source>
</evidence>
<dbReference type="InterPro" id="IPR011009">
    <property type="entry name" value="Kinase-like_dom_sf"/>
</dbReference>
<proteinExistence type="predicted"/>
<keyword evidence="3" id="KW-1185">Reference proteome</keyword>
<comment type="caution">
    <text evidence="2">The sequence shown here is derived from an EMBL/GenBank/DDBJ whole genome shotgun (WGS) entry which is preliminary data.</text>
</comment>
<sequence length="309" mass="35229">MGRSPAPPPQVTGIVPKQTDGPSSTYFSGASFQLHPSEPPPVTENKDPRYQDGAQLLINFEDRLRIAIDRRLPLSSNSLSMSLNERLPCSMRKLAHVWTVHVPAVSEATLVAKIFDPAYFSDEHSAYTDPFALLNISVSQEVEAYRRLQDTNVPRFHGHYLMPIPTQGDRTVHVLLMEHIDGKDLRILVPVPKAKDVCAAHKLAIINMALNLNLDAFVRGVYPQDFQPRNVILRRPQHCVEFCDKDDCPVRSEVDMDDVRGVLVDLEKVGLGDPMKKLRNLGYRTKVINKQRRRYLKRWLENEIRHWGQ</sequence>
<name>A0AA39J9X8_ARMTA</name>
<dbReference type="EMBL" id="JAUEPS010000103">
    <property type="protein sequence ID" value="KAK0437921.1"/>
    <property type="molecule type" value="Genomic_DNA"/>
</dbReference>
<dbReference type="SUPFAM" id="SSF56112">
    <property type="entry name" value="Protein kinase-like (PK-like)"/>
    <property type="match status" value="1"/>
</dbReference>
<evidence type="ECO:0000313" key="3">
    <source>
        <dbReference type="Proteomes" id="UP001175211"/>
    </source>
</evidence>
<evidence type="ECO:0008006" key="4">
    <source>
        <dbReference type="Google" id="ProtNLM"/>
    </source>
</evidence>
<evidence type="ECO:0000256" key="1">
    <source>
        <dbReference type="SAM" id="MobiDB-lite"/>
    </source>
</evidence>
<dbReference type="RefSeq" id="XP_060322742.1">
    <property type="nucleotide sequence ID" value="XM_060481048.1"/>
</dbReference>
<feature type="compositionally biased region" description="Pro residues" evidence="1">
    <location>
        <begin position="1"/>
        <end position="10"/>
    </location>
</feature>
<gene>
    <name evidence="2" type="ORF">EV420DRAFT_1769845</name>
</gene>
<feature type="region of interest" description="Disordered" evidence="1">
    <location>
        <begin position="1"/>
        <end position="49"/>
    </location>
</feature>
<dbReference type="GeneID" id="85364596"/>
<dbReference type="Proteomes" id="UP001175211">
    <property type="component" value="Unassembled WGS sequence"/>
</dbReference>
<protein>
    <recommendedName>
        <fullName evidence="4">Protein kinase domain-containing protein</fullName>
    </recommendedName>
</protein>
<accession>A0AA39J9X8</accession>
<organism evidence="2 3">
    <name type="scientific">Armillaria tabescens</name>
    <name type="common">Ringless honey mushroom</name>
    <name type="synonym">Agaricus tabescens</name>
    <dbReference type="NCBI Taxonomy" id="1929756"/>
    <lineage>
        <taxon>Eukaryota</taxon>
        <taxon>Fungi</taxon>
        <taxon>Dikarya</taxon>
        <taxon>Basidiomycota</taxon>
        <taxon>Agaricomycotina</taxon>
        <taxon>Agaricomycetes</taxon>
        <taxon>Agaricomycetidae</taxon>
        <taxon>Agaricales</taxon>
        <taxon>Marasmiineae</taxon>
        <taxon>Physalacriaceae</taxon>
        <taxon>Desarmillaria</taxon>
    </lineage>
</organism>